<dbReference type="InterPro" id="IPR043128">
    <property type="entry name" value="Rev_trsase/Diguanyl_cyclase"/>
</dbReference>
<dbReference type="Pfam" id="PF00817">
    <property type="entry name" value="IMS"/>
    <property type="match status" value="1"/>
</dbReference>
<dbReference type="InterPro" id="IPR043502">
    <property type="entry name" value="DNA/RNA_pol_sf"/>
</dbReference>
<protein>
    <submittedName>
        <fullName evidence="7">Y-family DNA polymerase</fullName>
    </submittedName>
</protein>
<feature type="domain" description="UmuC" evidence="6">
    <location>
        <begin position="5"/>
        <end position="189"/>
    </location>
</feature>
<gene>
    <name evidence="7" type="ORF">ACFPIB_12285</name>
</gene>
<dbReference type="InterPro" id="IPR017961">
    <property type="entry name" value="DNA_pol_Y-fam_little_finger"/>
</dbReference>
<dbReference type="Proteomes" id="UP001596161">
    <property type="component" value="Unassembled WGS sequence"/>
</dbReference>
<dbReference type="Pfam" id="PF11799">
    <property type="entry name" value="IMS_C"/>
    <property type="match status" value="1"/>
</dbReference>
<name>A0ABW0EE91_9BACT</name>
<dbReference type="Pfam" id="PF13438">
    <property type="entry name" value="DUF4113"/>
    <property type="match status" value="1"/>
</dbReference>
<accession>A0ABW0EE91</accession>
<evidence type="ECO:0000256" key="5">
    <source>
        <dbReference type="ARBA" id="ARBA00023236"/>
    </source>
</evidence>
<keyword evidence="8" id="KW-1185">Reference proteome</keyword>
<comment type="caution">
    <text evidence="7">The sequence shown here is derived from an EMBL/GenBank/DDBJ whole genome shotgun (WGS) entry which is preliminary data.</text>
</comment>
<dbReference type="EMBL" id="JBHSKT010000007">
    <property type="protein sequence ID" value="MFC5271395.1"/>
    <property type="molecule type" value="Genomic_DNA"/>
</dbReference>
<proteinExistence type="inferred from homology"/>
<dbReference type="InterPro" id="IPR001126">
    <property type="entry name" value="UmuC"/>
</dbReference>
<evidence type="ECO:0000256" key="4">
    <source>
        <dbReference type="ARBA" id="ARBA00023204"/>
    </source>
</evidence>
<keyword evidence="4" id="KW-0234">DNA repair</keyword>
<keyword evidence="2" id="KW-0227">DNA damage</keyword>
<evidence type="ECO:0000313" key="7">
    <source>
        <dbReference type="EMBL" id="MFC5271395.1"/>
    </source>
</evidence>
<comment type="similarity">
    <text evidence="1">Belongs to the DNA polymerase type-Y family.</text>
</comment>
<evidence type="ECO:0000256" key="1">
    <source>
        <dbReference type="ARBA" id="ARBA00010945"/>
    </source>
</evidence>
<dbReference type="Gene3D" id="3.40.1170.60">
    <property type="match status" value="1"/>
</dbReference>
<dbReference type="CDD" id="cd01700">
    <property type="entry name" value="PolY_Pol_V_umuC"/>
    <property type="match status" value="1"/>
</dbReference>
<evidence type="ECO:0000313" key="8">
    <source>
        <dbReference type="Proteomes" id="UP001596161"/>
    </source>
</evidence>
<dbReference type="SUPFAM" id="SSF56672">
    <property type="entry name" value="DNA/RNA polymerases"/>
    <property type="match status" value="1"/>
</dbReference>
<keyword evidence="3" id="KW-0741">SOS mutagenesis</keyword>
<dbReference type="InterPro" id="IPR025188">
    <property type="entry name" value="DUF4113"/>
</dbReference>
<reference evidence="8" key="1">
    <citation type="journal article" date="2019" name="Int. J. Syst. Evol. Microbiol.">
        <title>The Global Catalogue of Microorganisms (GCM) 10K type strain sequencing project: providing services to taxonomists for standard genome sequencing and annotation.</title>
        <authorList>
            <consortium name="The Broad Institute Genomics Platform"/>
            <consortium name="The Broad Institute Genome Sequencing Center for Infectious Disease"/>
            <person name="Wu L."/>
            <person name="Ma J."/>
        </authorList>
    </citation>
    <scope>NUCLEOTIDE SEQUENCE [LARGE SCALE GENOMIC DNA]</scope>
    <source>
        <strain evidence="8">KACC 12602</strain>
    </source>
</reference>
<dbReference type="PANTHER" id="PTHR11076">
    <property type="entry name" value="DNA REPAIR POLYMERASE UMUC / TRANSFERASE FAMILY MEMBER"/>
    <property type="match status" value="1"/>
</dbReference>
<keyword evidence="5" id="KW-0742">SOS response</keyword>
<dbReference type="PANTHER" id="PTHR11076:SF34">
    <property type="entry name" value="PROTEIN UMUC"/>
    <property type="match status" value="1"/>
</dbReference>
<evidence type="ECO:0000259" key="6">
    <source>
        <dbReference type="PROSITE" id="PS50173"/>
    </source>
</evidence>
<evidence type="ECO:0000256" key="2">
    <source>
        <dbReference type="ARBA" id="ARBA00022763"/>
    </source>
</evidence>
<evidence type="ECO:0000256" key="3">
    <source>
        <dbReference type="ARBA" id="ARBA00023199"/>
    </source>
</evidence>
<dbReference type="RefSeq" id="WP_378017759.1">
    <property type="nucleotide sequence ID" value="NZ_JBHSKT010000007.1"/>
</dbReference>
<sequence length="424" mass="47868">MTSLFALVDCNNFYASCERLFRPELEGKPVVVLSNNDGCAIARSNEAKALGVKMGDPLFQIQDIVKQHNIHVFSSNYELYGDMSFRVAETLRSFTPNVEVYSVDESFLDLGEFKFLNLPEYALNIKNRVKQNTGIPVSIGVAPTKTLAKVANRIAKKSPKANGCLVLTDSYHIDEALKRTEIGDVWGVGRQYAKFLINYGIATAYKLKHTNDSWIKKHLSVVMLRTVKELRGEPCADLELEPGKKKEICTSRSFGKPVKEFDELLEAASTHAGKCAFKLRKQKCCAKELTVFVHTNRFADTPQYFNSKKIQLPTASSSDLELIKHTKKALERIYKPGYLYKKAGVIVSDIIPGSNVQLNLLDKTDHGKEFTLMQFLDRITNKFGRDSVKVACQGIDPKKNWNLKREFISPCRTTRLNEILTIRI</sequence>
<organism evidence="7 8">
    <name type="scientific">Adhaeribacter terreus</name>
    <dbReference type="NCBI Taxonomy" id="529703"/>
    <lineage>
        <taxon>Bacteria</taxon>
        <taxon>Pseudomonadati</taxon>
        <taxon>Bacteroidota</taxon>
        <taxon>Cytophagia</taxon>
        <taxon>Cytophagales</taxon>
        <taxon>Hymenobacteraceae</taxon>
        <taxon>Adhaeribacter</taxon>
    </lineage>
</organism>
<dbReference type="InterPro" id="IPR050116">
    <property type="entry name" value="DNA_polymerase-Y"/>
</dbReference>
<dbReference type="Gene3D" id="3.30.70.270">
    <property type="match status" value="1"/>
</dbReference>
<dbReference type="PROSITE" id="PS50173">
    <property type="entry name" value="UMUC"/>
    <property type="match status" value="1"/>
</dbReference>